<protein>
    <submittedName>
        <fullName evidence="1">Uncharacterized protein</fullName>
    </submittedName>
</protein>
<sequence>MSQMGEPVGGLPPTSTKRQLSADSAGETASTTSTPSNAMDDIVPDGQEDGEFTVVANRKKKRTRHEGSQRSKGTVKLATTSRTVLFAPMDPSTNLRKINRQLLSDELQALAPGQFSEVRVNTRKNIIAADARSEAGVLELLILNKIGGVAVRAFLPRAKNTRAGVITDVDTTTTEDRLTTLIDSGVRVIQVRRLGTTQAVKIVFEGDTLPAHVKIGLIRYSVKPFVPRPLQCRRCFRIGHIAAACPNDAICPKCSQQHGDDSCASLQKCVNCHQAHAATSPDCPKLKTERETCQVKARQNITFLEAAKVVKDQRRNKRHSDQQSRKLGAGIAPPRGQTTTRETDPGVPDSLRPSGIAKTAILGNDGTDPTAMDTGTHTYAKATQGIPPDPAEGTSNPRRFSGMEAWSNRTKTAAAGSSMQSTMGKVINLIFTTLRRLLELLPPSEFRTTLTSLLSLEEILGTFF</sequence>
<name>A0AC60NWS7_IXOPE</name>
<accession>A0AC60NWS7</accession>
<evidence type="ECO:0000313" key="2">
    <source>
        <dbReference type="Proteomes" id="UP000805193"/>
    </source>
</evidence>
<organism evidence="1 2">
    <name type="scientific">Ixodes persulcatus</name>
    <name type="common">Taiga tick</name>
    <dbReference type="NCBI Taxonomy" id="34615"/>
    <lineage>
        <taxon>Eukaryota</taxon>
        <taxon>Metazoa</taxon>
        <taxon>Ecdysozoa</taxon>
        <taxon>Arthropoda</taxon>
        <taxon>Chelicerata</taxon>
        <taxon>Arachnida</taxon>
        <taxon>Acari</taxon>
        <taxon>Parasitiformes</taxon>
        <taxon>Ixodida</taxon>
        <taxon>Ixodoidea</taxon>
        <taxon>Ixodidae</taxon>
        <taxon>Ixodinae</taxon>
        <taxon>Ixodes</taxon>
    </lineage>
</organism>
<dbReference type="EMBL" id="JABSTQ010011420">
    <property type="protein sequence ID" value="KAG0411572.1"/>
    <property type="molecule type" value="Genomic_DNA"/>
</dbReference>
<evidence type="ECO:0000313" key="1">
    <source>
        <dbReference type="EMBL" id="KAG0411572.1"/>
    </source>
</evidence>
<comment type="caution">
    <text evidence="1">The sequence shown here is derived from an EMBL/GenBank/DDBJ whole genome shotgun (WGS) entry which is preliminary data.</text>
</comment>
<dbReference type="Proteomes" id="UP000805193">
    <property type="component" value="Unassembled WGS sequence"/>
</dbReference>
<gene>
    <name evidence="1" type="ORF">HPB47_011302</name>
</gene>
<keyword evidence="2" id="KW-1185">Reference proteome</keyword>
<reference evidence="1 2" key="1">
    <citation type="journal article" date="2020" name="Cell">
        <title>Large-Scale Comparative Analyses of Tick Genomes Elucidate Their Genetic Diversity and Vector Capacities.</title>
        <authorList>
            <consortium name="Tick Genome and Microbiome Consortium (TIGMIC)"/>
            <person name="Jia N."/>
            <person name="Wang J."/>
            <person name="Shi W."/>
            <person name="Du L."/>
            <person name="Sun Y."/>
            <person name="Zhan W."/>
            <person name="Jiang J.F."/>
            <person name="Wang Q."/>
            <person name="Zhang B."/>
            <person name="Ji P."/>
            <person name="Bell-Sakyi L."/>
            <person name="Cui X.M."/>
            <person name="Yuan T.T."/>
            <person name="Jiang B.G."/>
            <person name="Yang W.F."/>
            <person name="Lam T.T."/>
            <person name="Chang Q.C."/>
            <person name="Ding S.J."/>
            <person name="Wang X.J."/>
            <person name="Zhu J.G."/>
            <person name="Ruan X.D."/>
            <person name="Zhao L."/>
            <person name="Wei J.T."/>
            <person name="Ye R.Z."/>
            <person name="Que T.C."/>
            <person name="Du C.H."/>
            <person name="Zhou Y.H."/>
            <person name="Cheng J.X."/>
            <person name="Dai P.F."/>
            <person name="Guo W.B."/>
            <person name="Han X.H."/>
            <person name="Huang E.J."/>
            <person name="Li L.F."/>
            <person name="Wei W."/>
            <person name="Gao Y.C."/>
            <person name="Liu J.Z."/>
            <person name="Shao H.Z."/>
            <person name="Wang X."/>
            <person name="Wang C.C."/>
            <person name="Yang T.C."/>
            <person name="Huo Q.B."/>
            <person name="Li W."/>
            <person name="Chen H.Y."/>
            <person name="Chen S.E."/>
            <person name="Zhou L.G."/>
            <person name="Ni X.B."/>
            <person name="Tian J.H."/>
            <person name="Sheng Y."/>
            <person name="Liu T."/>
            <person name="Pan Y.S."/>
            <person name="Xia L.Y."/>
            <person name="Li J."/>
            <person name="Zhao F."/>
            <person name="Cao W.C."/>
        </authorList>
    </citation>
    <scope>NUCLEOTIDE SEQUENCE [LARGE SCALE GENOMIC DNA]</scope>
    <source>
        <strain evidence="1">Iper-2018</strain>
    </source>
</reference>
<proteinExistence type="predicted"/>